<name>A5AV87_VITVI</name>
<accession>A5AV87</accession>
<gene>
    <name evidence="1" type="ORF">VITISV_034246</name>
</gene>
<dbReference type="EMBL" id="AM436846">
    <property type="protein sequence ID" value="CAN82607.1"/>
    <property type="molecule type" value="Genomic_DNA"/>
</dbReference>
<reference evidence="1" key="1">
    <citation type="journal article" date="2007" name="PLoS ONE">
        <title>The first genome sequence of an elite grapevine cultivar (Pinot noir Vitis vinifera L.): coping with a highly heterozygous genome.</title>
        <authorList>
            <person name="Velasco R."/>
            <person name="Zharkikh A."/>
            <person name="Troggio M."/>
            <person name="Cartwright D.A."/>
            <person name="Cestaro A."/>
            <person name="Pruss D."/>
            <person name="Pindo M."/>
            <person name="FitzGerald L.M."/>
            <person name="Vezzulli S."/>
            <person name="Reid J."/>
            <person name="Malacarne G."/>
            <person name="Iliev D."/>
            <person name="Coppola G."/>
            <person name="Wardell B."/>
            <person name="Micheletti D."/>
            <person name="Macalma T."/>
            <person name="Facci M."/>
            <person name="Mitchell J.T."/>
            <person name="Perazzolli M."/>
            <person name="Eldredge G."/>
            <person name="Gatto P."/>
            <person name="Oyzerski R."/>
            <person name="Moretto M."/>
            <person name="Gutin N."/>
            <person name="Stefanini M."/>
            <person name="Chen Y."/>
            <person name="Segala C."/>
            <person name="Davenport C."/>
            <person name="Dematte L."/>
            <person name="Mraz A."/>
            <person name="Battilana J."/>
            <person name="Stormo K."/>
            <person name="Costa F."/>
            <person name="Tao Q."/>
            <person name="Si-Ammour A."/>
            <person name="Harkins T."/>
            <person name="Lackey A."/>
            <person name="Perbost C."/>
            <person name="Taillon B."/>
            <person name="Stella A."/>
            <person name="Solovyev V."/>
            <person name="Fawcett J.A."/>
            <person name="Sterck L."/>
            <person name="Vandepoele K."/>
            <person name="Grando S.M."/>
            <person name="Toppo S."/>
            <person name="Moser C."/>
            <person name="Lanchbury J."/>
            <person name="Bogden R."/>
            <person name="Skolnick M."/>
            <person name="Sgaramella V."/>
            <person name="Bhatnagar S.K."/>
            <person name="Fontana P."/>
            <person name="Gutin A."/>
            <person name="Van de Peer Y."/>
            <person name="Salamini F."/>
            <person name="Viola R."/>
        </authorList>
    </citation>
    <scope>NUCLEOTIDE SEQUENCE</scope>
</reference>
<evidence type="ECO:0000313" key="1">
    <source>
        <dbReference type="EMBL" id="CAN82607.1"/>
    </source>
</evidence>
<evidence type="ECO:0008006" key="2">
    <source>
        <dbReference type="Google" id="ProtNLM"/>
    </source>
</evidence>
<sequence>MHMRGGKSGFAVDAKSFEISKDAFREKLKGIIMERSRGFTSWIKFGGLSLCCLLEGVEACCKGEHAKRTESRVGVPEENAKESFADVLKSRVRRLGEAVWLQLGEKDVLSRRELLDWCLVGRWGEHSVSVPDLSALDRITFVGVSLCRDHHRSSLGAGLQGTHHQWQGSNQGCVLEADALPLMDPLRVILVDGRVTEGSSYSSKELGIVEEASEDFSERAIQEDLEEGEEAGTHSWSSSCLAKFSHCIGMPTEGGDLLCPKWGVSPIDELGERQLREGFSPMDEVLMSEVVRFQGVLSSTPFFGAVEEACREGGPVDGRRCEKWPPFHDLEGWVEGKSSIKLRNSGIESFGWGGGRGLRYGGGKCPRGAEAGYPLFLRKF</sequence>
<dbReference type="AlphaFoldDB" id="A5AV87"/>
<proteinExistence type="predicted"/>
<protein>
    <recommendedName>
        <fullName evidence="2">DUF4283 domain-containing protein</fullName>
    </recommendedName>
</protein>
<organism evidence="1">
    <name type="scientific">Vitis vinifera</name>
    <name type="common">Grape</name>
    <dbReference type="NCBI Taxonomy" id="29760"/>
    <lineage>
        <taxon>Eukaryota</taxon>
        <taxon>Viridiplantae</taxon>
        <taxon>Streptophyta</taxon>
        <taxon>Embryophyta</taxon>
        <taxon>Tracheophyta</taxon>
        <taxon>Spermatophyta</taxon>
        <taxon>Magnoliopsida</taxon>
        <taxon>eudicotyledons</taxon>
        <taxon>Gunneridae</taxon>
        <taxon>Pentapetalae</taxon>
        <taxon>rosids</taxon>
        <taxon>Vitales</taxon>
        <taxon>Vitaceae</taxon>
        <taxon>Viteae</taxon>
        <taxon>Vitis</taxon>
    </lineage>
</organism>